<evidence type="ECO:0000256" key="3">
    <source>
        <dbReference type="ARBA" id="ARBA00023235"/>
    </source>
</evidence>
<proteinExistence type="inferred from homology"/>
<dbReference type="NCBIfam" id="TIGR00094">
    <property type="entry name" value="tRNA_TruD_broad"/>
    <property type="match status" value="1"/>
</dbReference>
<dbReference type="Gene3D" id="3.30.2350.20">
    <property type="entry name" value="TruD, catalytic domain"/>
    <property type="match status" value="2"/>
</dbReference>
<organism evidence="5 6">
    <name type="scientific">Thermovenabulum gondwanense</name>
    <dbReference type="NCBI Taxonomy" id="520767"/>
    <lineage>
        <taxon>Bacteria</taxon>
        <taxon>Bacillati</taxon>
        <taxon>Bacillota</taxon>
        <taxon>Clostridia</taxon>
        <taxon>Thermosediminibacterales</taxon>
        <taxon>Thermosediminibacteraceae</taxon>
        <taxon>Thermovenabulum</taxon>
    </lineage>
</organism>
<reference evidence="5 6" key="1">
    <citation type="submission" date="2015-12" db="EMBL/GenBank/DDBJ databases">
        <title>Draft genome of Thermovenabulum gondwanense isolated from a red thermophilic microbial mat colonisisng an outflow channel of a bore well.</title>
        <authorList>
            <person name="Patel B.K."/>
        </authorList>
    </citation>
    <scope>NUCLEOTIDE SEQUENCE [LARGE SCALE GENOMIC DNA]</scope>
    <source>
        <strain evidence="5 6">R270</strain>
    </source>
</reference>
<dbReference type="Proteomes" id="UP000075737">
    <property type="component" value="Unassembled WGS sequence"/>
</dbReference>
<dbReference type="GO" id="GO:0008033">
    <property type="term" value="P:tRNA processing"/>
    <property type="evidence" value="ECO:0007669"/>
    <property type="project" value="UniProtKB-KW"/>
</dbReference>
<dbReference type="PATRIC" id="fig|520767.4.peg.1218"/>
<dbReference type="PROSITE" id="PS01268">
    <property type="entry name" value="UPF0024"/>
    <property type="match status" value="1"/>
</dbReference>
<dbReference type="SUPFAM" id="SSF55120">
    <property type="entry name" value="Pseudouridine synthase"/>
    <property type="match status" value="1"/>
</dbReference>
<dbReference type="InterPro" id="IPR020119">
    <property type="entry name" value="PsdUridine_synth_TruD_CS"/>
</dbReference>
<dbReference type="InterPro" id="IPR020103">
    <property type="entry name" value="PsdUridine_synth_cat_dom_sf"/>
</dbReference>
<dbReference type="RefSeq" id="WP_068748251.1">
    <property type="nucleotide sequence ID" value="NZ_LOHZ01000027.1"/>
</dbReference>
<evidence type="ECO:0000256" key="2">
    <source>
        <dbReference type="ARBA" id="ARBA00022694"/>
    </source>
</evidence>
<dbReference type="EC" id="5.4.99.27" evidence="5"/>
<dbReference type="GO" id="GO:0160150">
    <property type="term" value="F:tRNA pseudouridine(13) synthase activity"/>
    <property type="evidence" value="ECO:0007669"/>
    <property type="project" value="UniProtKB-EC"/>
</dbReference>
<keyword evidence="2" id="KW-0819">tRNA processing</keyword>
<sequence length="388" mass="45908">MKIKVFPEDFIVKEIADIKYQKGGKYRIYLLIKKHWNTVDALKFISRENNIPMGVIGSAGRKDRHALTFQYISVPKEYDPVFDRENVHLEFVGFSNDYISPKVLKGNYFEITLRKIDGETKERITQRLKEIKEWGYPNFFDDQRFGSVENEEEFIAEKILKKHYNGALKLYFTVTHPEDKKEERQRKQEIKNRWGDFEAILPLCRTKTEREIIEILKKGKSKENMVKALNIIPKEELSMFFSAYQSYLWNRTLSLILPSYVEDLFPVKGKIMDYLIYRNVKDERKFKELKNLEVPTVSYKIPQAEEPVRSAVMEVMKQRGVSPSDFNLKKIRKSFFKSFMRKAVVFPENLYFSGFEEDDFYRGYEKVKLKFALPPGSFATMLVKSLSL</sequence>
<comment type="caution">
    <text evidence="5">The sequence shown here is derived from an EMBL/GenBank/DDBJ whole genome shotgun (WGS) entry which is preliminary data.</text>
</comment>
<keyword evidence="6" id="KW-1185">Reference proteome</keyword>
<evidence type="ECO:0000313" key="6">
    <source>
        <dbReference type="Proteomes" id="UP000075737"/>
    </source>
</evidence>
<dbReference type="PANTHER" id="PTHR13326:SF21">
    <property type="entry name" value="PSEUDOURIDYLATE SYNTHASE PUS7L"/>
    <property type="match status" value="1"/>
</dbReference>
<dbReference type="OrthoDB" id="1550679at2"/>
<dbReference type="Pfam" id="PF01142">
    <property type="entry name" value="TruD"/>
    <property type="match status" value="1"/>
</dbReference>
<evidence type="ECO:0000259" key="4">
    <source>
        <dbReference type="PROSITE" id="PS50984"/>
    </source>
</evidence>
<keyword evidence="3 5" id="KW-0413">Isomerase</keyword>
<evidence type="ECO:0000313" key="5">
    <source>
        <dbReference type="EMBL" id="KYO66488.1"/>
    </source>
</evidence>
<protein>
    <submittedName>
        <fullName evidence="5">tRNA pseudouridine synthase D</fullName>
        <ecNumber evidence="5">5.4.99.27</ecNumber>
    </submittedName>
</protein>
<dbReference type="PROSITE" id="PS50984">
    <property type="entry name" value="TRUD"/>
    <property type="match status" value="1"/>
</dbReference>
<dbReference type="STRING" id="520767.ATZ99_11160"/>
<dbReference type="InterPro" id="IPR042214">
    <property type="entry name" value="TruD_catalytic"/>
</dbReference>
<feature type="domain" description="TRUD" evidence="4">
    <location>
        <begin position="135"/>
        <end position="346"/>
    </location>
</feature>
<gene>
    <name evidence="5" type="primary">truD</name>
    <name evidence="5" type="ORF">ATZ99_11160</name>
</gene>
<dbReference type="PIRSF" id="PIRSF037016">
    <property type="entry name" value="Pseudouridin_synth_euk_prd"/>
    <property type="match status" value="1"/>
</dbReference>
<dbReference type="InterPro" id="IPR001656">
    <property type="entry name" value="PsdUridine_synth_TruD"/>
</dbReference>
<accession>A0A161QBL1</accession>
<name>A0A161QBL1_9FIRM</name>
<dbReference type="EMBL" id="LOHZ01000027">
    <property type="protein sequence ID" value="KYO66488.1"/>
    <property type="molecule type" value="Genomic_DNA"/>
</dbReference>
<evidence type="ECO:0000256" key="1">
    <source>
        <dbReference type="ARBA" id="ARBA00007953"/>
    </source>
</evidence>
<dbReference type="InterPro" id="IPR011760">
    <property type="entry name" value="PsdUridine_synth_TruD_insert"/>
</dbReference>
<dbReference type="GO" id="GO:0001522">
    <property type="term" value="P:pseudouridine synthesis"/>
    <property type="evidence" value="ECO:0007669"/>
    <property type="project" value="InterPro"/>
</dbReference>
<dbReference type="AlphaFoldDB" id="A0A161QBL1"/>
<dbReference type="PANTHER" id="PTHR13326">
    <property type="entry name" value="TRNA PSEUDOURIDINE SYNTHASE D"/>
    <property type="match status" value="1"/>
</dbReference>
<dbReference type="GO" id="GO:0003723">
    <property type="term" value="F:RNA binding"/>
    <property type="evidence" value="ECO:0007669"/>
    <property type="project" value="InterPro"/>
</dbReference>
<comment type="similarity">
    <text evidence="1">Belongs to the pseudouridine synthase TruD family.</text>
</comment>